<feature type="region of interest" description="Disordered" evidence="12">
    <location>
        <begin position="1"/>
        <end position="64"/>
    </location>
</feature>
<dbReference type="PANTHER" id="PTHR12755:SF3">
    <property type="entry name" value="POLYNUCLEOTIDE 5'-HYDROXYL-KINASE NOL9"/>
    <property type="match status" value="1"/>
</dbReference>
<dbReference type="OMA" id="PEFAPMG"/>
<evidence type="ECO:0000256" key="11">
    <source>
        <dbReference type="ARBA" id="ARBA00071212"/>
    </source>
</evidence>
<evidence type="ECO:0000256" key="12">
    <source>
        <dbReference type="SAM" id="MobiDB-lite"/>
    </source>
</evidence>
<comment type="caution">
    <text evidence="16">The sequence shown here is derived from an EMBL/GenBank/DDBJ whole genome shotgun (WGS) entry which is preliminary data.</text>
</comment>
<dbReference type="STRING" id="1109443.G4T834"/>
<dbReference type="InterPro" id="IPR027417">
    <property type="entry name" value="P-loop_NTPase"/>
</dbReference>
<feature type="domain" description="NOL9 N-terminal" evidence="14">
    <location>
        <begin position="137"/>
        <end position="213"/>
    </location>
</feature>
<keyword evidence="8" id="KW-0418">Kinase</keyword>
<dbReference type="InterPro" id="IPR057570">
    <property type="entry name" value="NOL9_C"/>
</dbReference>
<comment type="subcellular location">
    <subcellularLocation>
        <location evidence="1">Nucleus</location>
        <location evidence="1">Nucleolus</location>
    </subcellularLocation>
</comment>
<keyword evidence="9" id="KW-0067">ATP-binding</keyword>
<evidence type="ECO:0000259" key="14">
    <source>
        <dbReference type="Pfam" id="PF24419"/>
    </source>
</evidence>
<organism evidence="16 17">
    <name type="scientific">Serendipita indica (strain DSM 11827)</name>
    <name type="common">Root endophyte fungus</name>
    <name type="synonym">Piriformospora indica</name>
    <dbReference type="NCBI Taxonomy" id="1109443"/>
    <lineage>
        <taxon>Eukaryota</taxon>
        <taxon>Fungi</taxon>
        <taxon>Dikarya</taxon>
        <taxon>Basidiomycota</taxon>
        <taxon>Agaricomycotina</taxon>
        <taxon>Agaricomycetes</taxon>
        <taxon>Sebacinales</taxon>
        <taxon>Serendipitaceae</taxon>
        <taxon>Serendipita</taxon>
    </lineage>
</organism>
<dbReference type="InterPro" id="IPR057573">
    <property type="entry name" value="NOL9_N"/>
</dbReference>
<keyword evidence="5" id="KW-0698">rRNA processing</keyword>
<dbReference type="Pfam" id="PF16575">
    <property type="entry name" value="CLP1_P"/>
    <property type="match status" value="1"/>
</dbReference>
<keyword evidence="6" id="KW-0808">Transferase</keyword>
<dbReference type="InterPro" id="IPR045116">
    <property type="entry name" value="Clp1/Grc3"/>
</dbReference>
<dbReference type="Gene3D" id="3.40.50.300">
    <property type="entry name" value="P-loop containing nucleotide triphosphate hydrolases"/>
    <property type="match status" value="1"/>
</dbReference>
<dbReference type="GO" id="GO:0051731">
    <property type="term" value="F:polynucleotide 5'-hydroxyl-kinase activity"/>
    <property type="evidence" value="ECO:0007669"/>
    <property type="project" value="InterPro"/>
</dbReference>
<dbReference type="Pfam" id="PF25467">
    <property type="entry name" value="NOL9_C"/>
    <property type="match status" value="1"/>
</dbReference>
<dbReference type="InParanoid" id="G4T834"/>
<proteinExistence type="inferred from homology"/>
<feature type="compositionally biased region" description="Polar residues" evidence="12">
    <location>
        <begin position="28"/>
        <end position="38"/>
    </location>
</feature>
<dbReference type="GO" id="GO:0005730">
    <property type="term" value="C:nucleolus"/>
    <property type="evidence" value="ECO:0007669"/>
    <property type="project" value="UniProtKB-SubCell"/>
</dbReference>
<evidence type="ECO:0000313" key="16">
    <source>
        <dbReference type="EMBL" id="CCA67460.1"/>
    </source>
</evidence>
<evidence type="ECO:0000313" key="17">
    <source>
        <dbReference type="Proteomes" id="UP000007148"/>
    </source>
</evidence>
<keyword evidence="7" id="KW-0547">Nucleotide-binding</keyword>
<evidence type="ECO:0000259" key="15">
    <source>
        <dbReference type="Pfam" id="PF25467"/>
    </source>
</evidence>
<keyword evidence="10" id="KW-0539">Nucleus</keyword>
<dbReference type="OrthoDB" id="2405412at2759"/>
<dbReference type="InterPro" id="IPR032319">
    <property type="entry name" value="CLP1_P"/>
</dbReference>
<evidence type="ECO:0000259" key="13">
    <source>
        <dbReference type="Pfam" id="PF16575"/>
    </source>
</evidence>
<dbReference type="GO" id="GO:0000448">
    <property type="term" value="P:cleavage in ITS2 between 5.8S rRNA and LSU-rRNA of tricistronic rRNA transcript (SSU-rRNA, 5.8S rRNA, LSU-rRNA)"/>
    <property type="evidence" value="ECO:0007669"/>
    <property type="project" value="TreeGrafter"/>
</dbReference>
<gene>
    <name evidence="16" type="ORF">PIIN_01290</name>
</gene>
<evidence type="ECO:0000256" key="2">
    <source>
        <dbReference type="ARBA" id="ARBA00011003"/>
    </source>
</evidence>
<protein>
    <recommendedName>
        <fullName evidence="4">Polynucleotide 5'-hydroxyl-kinase GRC3</fullName>
    </recommendedName>
    <alternativeName>
        <fullName evidence="11">Polynucleotide 5'-hydroxyl-kinase NOL9</fullName>
    </alternativeName>
    <alternativeName>
        <fullName evidence="3">Polynucleotide 5'-hydroxyl-kinase grc3</fullName>
    </alternativeName>
</protein>
<dbReference type="eggNOG" id="KOG2750">
    <property type="taxonomic scope" value="Eukaryota"/>
</dbReference>
<feature type="domain" description="NOL9 C-terminal" evidence="15">
    <location>
        <begin position="523"/>
        <end position="626"/>
    </location>
</feature>
<keyword evidence="17" id="KW-1185">Reference proteome</keyword>
<evidence type="ECO:0000256" key="1">
    <source>
        <dbReference type="ARBA" id="ARBA00004604"/>
    </source>
</evidence>
<evidence type="ECO:0000256" key="8">
    <source>
        <dbReference type="ARBA" id="ARBA00022777"/>
    </source>
</evidence>
<feature type="compositionally biased region" description="Low complexity" evidence="12">
    <location>
        <begin position="1"/>
        <end position="21"/>
    </location>
</feature>
<comment type="similarity">
    <text evidence="2">Belongs to the Clp1 family. NOL9/GRC3 subfamily.</text>
</comment>
<name>G4T834_SERID</name>
<dbReference type="AlphaFoldDB" id="G4T834"/>
<dbReference type="Proteomes" id="UP000007148">
    <property type="component" value="Unassembled WGS sequence"/>
</dbReference>
<feature type="domain" description="Clp1 P-loop" evidence="13">
    <location>
        <begin position="291"/>
        <end position="488"/>
    </location>
</feature>
<evidence type="ECO:0000256" key="3">
    <source>
        <dbReference type="ARBA" id="ARBA00018706"/>
    </source>
</evidence>
<dbReference type="FunCoup" id="G4T834">
    <property type="interactions" value="222"/>
</dbReference>
<dbReference type="EMBL" id="CAFZ01000014">
    <property type="protein sequence ID" value="CCA67460.1"/>
    <property type="molecule type" value="Genomic_DNA"/>
</dbReference>
<dbReference type="GO" id="GO:0005524">
    <property type="term" value="F:ATP binding"/>
    <property type="evidence" value="ECO:0007669"/>
    <property type="project" value="UniProtKB-KW"/>
</dbReference>
<accession>G4T834</accession>
<evidence type="ECO:0000256" key="4">
    <source>
        <dbReference type="ARBA" id="ARBA00019824"/>
    </source>
</evidence>
<evidence type="ECO:0000256" key="6">
    <source>
        <dbReference type="ARBA" id="ARBA00022679"/>
    </source>
</evidence>
<dbReference type="Pfam" id="PF24419">
    <property type="entry name" value="Cupin_NOL9"/>
    <property type="match status" value="1"/>
</dbReference>
<dbReference type="PANTHER" id="PTHR12755">
    <property type="entry name" value="CLEAVAGE/POLYADENYLATION FACTOR IA SUBUNIT CLP1P"/>
    <property type="match status" value="1"/>
</dbReference>
<dbReference type="SUPFAM" id="SSF52540">
    <property type="entry name" value="P-loop containing nucleoside triphosphate hydrolases"/>
    <property type="match status" value="2"/>
</dbReference>
<evidence type="ECO:0000256" key="9">
    <source>
        <dbReference type="ARBA" id="ARBA00022840"/>
    </source>
</evidence>
<sequence length="681" mass="75372">MLSAFAARRAQATADATQTSAEEVALAKQSTVAPTPTSLIAKRKQNPSSKSPPPSRKRKKDIKTQVQDEVMNLEEKPIHLSSSPFVPRAYSPSVAVLHESPYDLEPESEQLLSTFVPSWNQNIFPCQKENGGMAIYIILKPEETLTFIGTIYLTVLQGSISLLGSTISASPIEHPVFASKDYPTATIEALEADSAPFAPPPAKIADAVSSDHILISIQDLNSGIEGLMKLFDSHASIFTSRSDFGDWGLREFFPIQRQTPQLRTFQEPYSWKASLDIAHTYPESPRILIQGPKGSGKSMLSRMLVNRLLSRFKQVAYLDCDVGQTEFTPEGMVSLHLLTQPVFGPPFSHPRDPLRAHFVGSTSPRSSPDHFLECIIALLDAYRLDVRYSLLSEDEGESLDQIPLVINTFGWNKGIGAELISRIETSAELTHVFAFDSSTSDPIWQQEEAEPLLNVQYVTLQPVKPIRTQHYQNQADKRALMMMSYFHHSKIITATGSFERDTWNTDLPLCAMPPWEVKWSEAIDAIILVGSGSESVELLEILRVLNGAIVAMVESSRSQASESSTTGTVAYVQGRPPPSPQHSHCVGYALIRGVRASSGTLHILTPVPIERLANVRVLVMGEIQLPVIGMLDHRAESRTLGQVAGVEMANVPFLHWHSTKRDAQGAKKLRVRRNLKRKNQM</sequence>
<reference evidence="16 17" key="1">
    <citation type="journal article" date="2011" name="PLoS Pathog.">
        <title>Endophytic Life Strategies Decoded by Genome and Transcriptome Analyses of the Mutualistic Root Symbiont Piriformospora indica.</title>
        <authorList>
            <person name="Zuccaro A."/>
            <person name="Lahrmann U."/>
            <person name="Guldener U."/>
            <person name="Langen G."/>
            <person name="Pfiffi S."/>
            <person name="Biedenkopf D."/>
            <person name="Wong P."/>
            <person name="Samans B."/>
            <person name="Grimm C."/>
            <person name="Basiewicz M."/>
            <person name="Murat C."/>
            <person name="Martin F."/>
            <person name="Kogel K.H."/>
        </authorList>
    </citation>
    <scope>NUCLEOTIDE SEQUENCE [LARGE SCALE GENOMIC DNA]</scope>
    <source>
        <strain evidence="16 17">DSM 11827</strain>
    </source>
</reference>
<evidence type="ECO:0000256" key="5">
    <source>
        <dbReference type="ARBA" id="ARBA00022552"/>
    </source>
</evidence>
<evidence type="ECO:0000256" key="10">
    <source>
        <dbReference type="ARBA" id="ARBA00023242"/>
    </source>
</evidence>
<dbReference type="HOGENOM" id="CLU_010345_0_0_1"/>
<evidence type="ECO:0000256" key="7">
    <source>
        <dbReference type="ARBA" id="ARBA00022741"/>
    </source>
</evidence>